<dbReference type="Pfam" id="PF11938">
    <property type="entry name" value="DUF3456"/>
    <property type="match status" value="1"/>
</dbReference>
<dbReference type="PANTHER" id="PTHR13341">
    <property type="entry name" value="MIR-INTERACTING SAPOSIN-LIKE PROTEIN"/>
    <property type="match status" value="1"/>
</dbReference>
<feature type="signal peptide" evidence="2">
    <location>
        <begin position="1"/>
        <end position="20"/>
    </location>
</feature>
<evidence type="ECO:0000256" key="1">
    <source>
        <dbReference type="ARBA" id="ARBA00007285"/>
    </source>
</evidence>
<dbReference type="Proteomes" id="UP000236370">
    <property type="component" value="Unassembled WGS sequence"/>
</dbReference>
<dbReference type="InterPro" id="IPR021852">
    <property type="entry name" value="DUF3456"/>
</dbReference>
<comment type="similarity">
    <text evidence="1">Belongs to the canopy family.</text>
</comment>
<feature type="non-terminal residue" evidence="4">
    <location>
        <position position="105"/>
    </location>
</feature>
<reference evidence="4 5" key="1">
    <citation type="submission" date="2017-12" db="EMBL/GenBank/DDBJ databases">
        <title>High-resolution comparative analysis of great ape genomes.</title>
        <authorList>
            <person name="Pollen A."/>
            <person name="Hastie A."/>
            <person name="Hormozdiari F."/>
            <person name="Dougherty M."/>
            <person name="Liu R."/>
            <person name="Chaisson M."/>
            <person name="Hoppe E."/>
            <person name="Hill C."/>
            <person name="Pang A."/>
            <person name="Hillier L."/>
            <person name="Baker C."/>
            <person name="Armstrong J."/>
            <person name="Shendure J."/>
            <person name="Paten B."/>
            <person name="Wilson R."/>
            <person name="Chao H."/>
            <person name="Schneider V."/>
            <person name="Ventura M."/>
            <person name="Kronenberg Z."/>
            <person name="Murali S."/>
            <person name="Gordon D."/>
            <person name="Cantsilieris S."/>
            <person name="Munson K."/>
            <person name="Nelson B."/>
            <person name="Raja A."/>
            <person name="Underwood J."/>
            <person name="Diekhans M."/>
            <person name="Fiddes I."/>
            <person name="Haussler D."/>
            <person name="Eichler E."/>
        </authorList>
    </citation>
    <scope>NUCLEOTIDE SEQUENCE [LARGE SCALE GENOMIC DNA]</scope>
    <source>
        <strain evidence="4">Yerkes chimp pedigree #C0471</strain>
    </source>
</reference>
<evidence type="ECO:0000259" key="3">
    <source>
        <dbReference type="Pfam" id="PF11938"/>
    </source>
</evidence>
<dbReference type="InterPro" id="IPR042415">
    <property type="entry name" value="CNPY"/>
</dbReference>
<name>A0A2J8Q1P7_PANTR</name>
<feature type="chain" id="PRO_5014367754" evidence="2">
    <location>
        <begin position="21"/>
        <end position="105"/>
    </location>
</feature>
<keyword evidence="2" id="KW-0732">Signal</keyword>
<dbReference type="PANTHER" id="PTHR13341:SF6">
    <property type="entry name" value="PROTEIN CANOPY HOMOLOG 2"/>
    <property type="match status" value="1"/>
</dbReference>
<sequence>MKGWGWLALLLGALLGTAWARRSQDLHCGACRALVDELEWEIAQVDPKKTIQMGSFRINPDGSQSVVENASCLVLAARHASASSTNLKDILADLIPKEQARIKTF</sequence>
<proteinExistence type="inferred from homology"/>
<dbReference type="EMBL" id="NBAG03000092">
    <property type="protein sequence ID" value="PNI90185.1"/>
    <property type="molecule type" value="Genomic_DNA"/>
</dbReference>
<gene>
    <name evidence="4" type="ORF">CK820_G0046610</name>
</gene>
<evidence type="ECO:0000313" key="5">
    <source>
        <dbReference type="Proteomes" id="UP000236370"/>
    </source>
</evidence>
<evidence type="ECO:0000256" key="2">
    <source>
        <dbReference type="SAM" id="SignalP"/>
    </source>
</evidence>
<accession>A0A2J8Q1P7</accession>
<protein>
    <submittedName>
        <fullName evidence="4">T0164918 isoform 2</fullName>
    </submittedName>
</protein>
<dbReference type="AlphaFoldDB" id="A0A2J8Q1P7"/>
<evidence type="ECO:0000313" key="4">
    <source>
        <dbReference type="EMBL" id="PNI90185.1"/>
    </source>
</evidence>
<comment type="caution">
    <text evidence="4">The sequence shown here is derived from an EMBL/GenBank/DDBJ whole genome shotgun (WGS) entry which is preliminary data.</text>
</comment>
<organism evidence="4 5">
    <name type="scientific">Pan troglodytes</name>
    <name type="common">Chimpanzee</name>
    <dbReference type="NCBI Taxonomy" id="9598"/>
    <lineage>
        <taxon>Eukaryota</taxon>
        <taxon>Metazoa</taxon>
        <taxon>Chordata</taxon>
        <taxon>Craniata</taxon>
        <taxon>Vertebrata</taxon>
        <taxon>Euteleostomi</taxon>
        <taxon>Mammalia</taxon>
        <taxon>Eutheria</taxon>
        <taxon>Euarchontoglires</taxon>
        <taxon>Primates</taxon>
        <taxon>Haplorrhini</taxon>
        <taxon>Catarrhini</taxon>
        <taxon>Hominidae</taxon>
        <taxon>Pan</taxon>
    </lineage>
</organism>
<feature type="domain" description="DUF3456" evidence="3">
    <location>
        <begin position="27"/>
        <end position="65"/>
    </location>
</feature>